<organism evidence="1">
    <name type="scientific">marine sediment metagenome</name>
    <dbReference type="NCBI Taxonomy" id="412755"/>
    <lineage>
        <taxon>unclassified sequences</taxon>
        <taxon>metagenomes</taxon>
        <taxon>ecological metagenomes</taxon>
    </lineage>
</organism>
<name>A0A0F9MAW7_9ZZZZ</name>
<evidence type="ECO:0000313" key="1">
    <source>
        <dbReference type="EMBL" id="KKM96506.1"/>
    </source>
</evidence>
<dbReference type="AlphaFoldDB" id="A0A0F9MAW7"/>
<comment type="caution">
    <text evidence="1">The sequence shown here is derived from an EMBL/GenBank/DDBJ whole genome shotgun (WGS) entry which is preliminary data.</text>
</comment>
<protein>
    <submittedName>
        <fullName evidence="1">Uncharacterized protein</fullName>
    </submittedName>
</protein>
<gene>
    <name evidence="1" type="ORF">LCGC14_1177410</name>
</gene>
<reference evidence="1" key="1">
    <citation type="journal article" date="2015" name="Nature">
        <title>Complex archaea that bridge the gap between prokaryotes and eukaryotes.</title>
        <authorList>
            <person name="Spang A."/>
            <person name="Saw J.H."/>
            <person name="Jorgensen S.L."/>
            <person name="Zaremba-Niedzwiedzka K."/>
            <person name="Martijn J."/>
            <person name="Lind A.E."/>
            <person name="van Eijk R."/>
            <person name="Schleper C."/>
            <person name="Guy L."/>
            <person name="Ettema T.J."/>
        </authorList>
    </citation>
    <scope>NUCLEOTIDE SEQUENCE</scope>
</reference>
<proteinExistence type="predicted"/>
<accession>A0A0F9MAW7</accession>
<sequence>METKIIEAHSPNGNWGKFLLCRMEKIEWERKVELPGVDLAMPLLHQLGWTHEHVWVLDLATGEGALFLPGGLAKSDLDKHKVWVCPLFEPFLKWLYEKKVRLFSVLPSVVELEAPFEFRGYRHQGLLVENEQLRKAGQMILDAFPGDPRAIDMVKAESAFELIEKLLKP</sequence>
<dbReference type="EMBL" id="LAZR01005871">
    <property type="protein sequence ID" value="KKM96506.1"/>
    <property type="molecule type" value="Genomic_DNA"/>
</dbReference>